<gene>
    <name evidence="2" type="ORF">SAMN04487940_102386</name>
</gene>
<dbReference type="PANTHER" id="PTHR11614">
    <property type="entry name" value="PHOSPHOLIPASE-RELATED"/>
    <property type="match status" value="1"/>
</dbReference>
<dbReference type="RefSeq" id="WP_074835285.1">
    <property type="nucleotide sequence ID" value="NZ_FNYY01000002.1"/>
</dbReference>
<evidence type="ECO:0000313" key="2">
    <source>
        <dbReference type="EMBL" id="SEI92437.1"/>
    </source>
</evidence>
<comment type="caution">
    <text evidence="2">The sequence shown here is derived from an EMBL/GenBank/DDBJ whole genome shotgun (WGS) entry which is preliminary data.</text>
</comment>
<proteinExistence type="predicted"/>
<name>A0A975W7V3_9RHOB</name>
<feature type="domain" description="Serine aminopeptidase S33" evidence="1">
    <location>
        <begin position="42"/>
        <end position="295"/>
    </location>
</feature>
<keyword evidence="3" id="KW-1185">Reference proteome</keyword>
<dbReference type="SUPFAM" id="SSF53474">
    <property type="entry name" value="alpha/beta-Hydrolases"/>
    <property type="match status" value="1"/>
</dbReference>
<dbReference type="Gene3D" id="3.40.50.1820">
    <property type="entry name" value="alpha/beta hydrolase"/>
    <property type="match status" value="1"/>
</dbReference>
<dbReference type="InterPro" id="IPR029058">
    <property type="entry name" value="AB_hydrolase_fold"/>
</dbReference>
<dbReference type="AlphaFoldDB" id="A0A975W7V3"/>
<evidence type="ECO:0000259" key="1">
    <source>
        <dbReference type="Pfam" id="PF12146"/>
    </source>
</evidence>
<dbReference type="GeneID" id="80817243"/>
<evidence type="ECO:0000313" key="3">
    <source>
        <dbReference type="Proteomes" id="UP000182932"/>
    </source>
</evidence>
<dbReference type="EMBL" id="FNYY01000002">
    <property type="protein sequence ID" value="SEI92437.1"/>
    <property type="molecule type" value="Genomic_DNA"/>
</dbReference>
<dbReference type="InterPro" id="IPR051044">
    <property type="entry name" value="MAG_DAG_Lipase"/>
</dbReference>
<accession>A0A975W7V3</accession>
<dbReference type="InterPro" id="IPR022742">
    <property type="entry name" value="Hydrolase_4"/>
</dbReference>
<sequence length="323" mass="35977">MTLTPAPYFEDMARAPRGGRCHWLTTEDGKLIRIGHWPTEAEARGTILIFPGRTEYVEKYGMLAADLTARGYAVLAVDWRGQGLADRLLPDARVGHVDIFEDYQRDVRALRAALPELDLPQPLFLLGHSMGGCIGLRALYNHLPVVGAVFTGPMWGIRIAGPVRPAAWAMGWTSRKLGFSHLYAPSTGAASYVATAPFEDNVLTRDREMFAYMRQQVLDHPELQLGGPSLHWLHEALRECRALAALPAPDLPCITFLGSNERIVSVPEIRSRMAAWPQGRLEVIEDGEHEVLMEDAETRRHIFETTCHYFEDTLLGKPQAASA</sequence>
<dbReference type="Pfam" id="PF12146">
    <property type="entry name" value="Hydrolase_4"/>
    <property type="match status" value="1"/>
</dbReference>
<organism evidence="2 3">
    <name type="scientific">Marinovum algicola</name>
    <dbReference type="NCBI Taxonomy" id="42444"/>
    <lineage>
        <taxon>Bacteria</taxon>
        <taxon>Pseudomonadati</taxon>
        <taxon>Pseudomonadota</taxon>
        <taxon>Alphaproteobacteria</taxon>
        <taxon>Rhodobacterales</taxon>
        <taxon>Roseobacteraceae</taxon>
        <taxon>Marinovum</taxon>
    </lineage>
</organism>
<protein>
    <submittedName>
        <fullName evidence="2">Lysophospholipase</fullName>
    </submittedName>
</protein>
<reference evidence="2 3" key="1">
    <citation type="submission" date="2016-10" db="EMBL/GenBank/DDBJ databases">
        <authorList>
            <person name="Varghese N."/>
            <person name="Submissions S."/>
        </authorList>
    </citation>
    <scope>NUCLEOTIDE SEQUENCE [LARGE SCALE GENOMIC DNA]</scope>
    <source>
        <strain evidence="2 3">FF3</strain>
    </source>
</reference>
<dbReference type="Proteomes" id="UP000182932">
    <property type="component" value="Unassembled WGS sequence"/>
</dbReference>